<accession>A0AAJ4RBX3</accession>
<proteinExistence type="predicted"/>
<reference evidence="3 4" key="2">
    <citation type="submission" date="2018-11" db="EMBL/GenBank/DDBJ databases">
        <title>Genomic Encyclopedia of Type Strains, Phase IV (KMG-IV): sequencing the most valuable type-strain genomes for metagenomic binning, comparative biology and taxonomic classification.</title>
        <authorList>
            <person name="Goeker M."/>
        </authorList>
    </citation>
    <scope>NUCLEOTIDE SEQUENCE [LARGE SCALE GENOMIC DNA]</scope>
    <source>
        <strain evidence="3 4">DSM 27783</strain>
    </source>
</reference>
<dbReference type="RefSeq" id="WP_123352736.1">
    <property type="nucleotide sequence ID" value="NZ_CP027432.2"/>
</dbReference>
<evidence type="ECO:0000313" key="4">
    <source>
        <dbReference type="Proteomes" id="UP000272781"/>
    </source>
</evidence>
<gene>
    <name evidence="2" type="ORF">C6V80_07480</name>
    <name evidence="3" type="ORF">EDC58_1341</name>
</gene>
<dbReference type="Proteomes" id="UP000298805">
    <property type="component" value="Chromosome"/>
</dbReference>
<dbReference type="Pfam" id="PF05538">
    <property type="entry name" value="Campylo_MOMP"/>
    <property type="match status" value="1"/>
</dbReference>
<feature type="chain" id="PRO_5042558595" evidence="1">
    <location>
        <begin position="22"/>
        <end position="378"/>
    </location>
</feature>
<dbReference type="AlphaFoldDB" id="A0AAJ4RBX3"/>
<dbReference type="InterPro" id="IPR008439">
    <property type="entry name" value="Campylo_MOMP"/>
</dbReference>
<keyword evidence="5" id="KW-1185">Reference proteome</keyword>
<evidence type="ECO:0000256" key="1">
    <source>
        <dbReference type="SAM" id="SignalP"/>
    </source>
</evidence>
<sequence length="378" mass="41040">MLKKLSLAALVAMGSMSIASAATPLEQAIKNVSVSGYLRLRFYNEHFHSGNQDYNRWRTNAKFVFNIPVAENLSFVWRVSDQTDVRDRSTSNIKADVDVTLLDNLFFLKYSNNGLNAIVGKIPVLTPITSADPQTTAHGAGAIATYNVGNGLTVAAGYVDALTNVDDTPLGKTISNDIYTAAAIYSNDAFGTAQVWYFNATSLLDYDWVFVGDFNVLKDYGLALHVDAATGKLDGASDAHNYYHVSVKGQMDQFCGKIGFAQTNDKPGVVELSVDSPIAAIAPTALRYSIANMTDATAVYAKVGMKVDPKTSVYVGATNIHNAAKENSAEYIGGASYQMTKKLAFSAYYDYLNYSSDATAKNGLVDQNEFRFEAKYSF</sequence>
<keyword evidence="1" id="KW-0732">Signal</keyword>
<evidence type="ECO:0000313" key="3">
    <source>
        <dbReference type="EMBL" id="ROR39401.1"/>
    </source>
</evidence>
<feature type="signal peptide" evidence="1">
    <location>
        <begin position="1"/>
        <end position="21"/>
    </location>
</feature>
<evidence type="ECO:0000313" key="5">
    <source>
        <dbReference type="Proteomes" id="UP000298805"/>
    </source>
</evidence>
<dbReference type="EMBL" id="CP027432">
    <property type="protein sequence ID" value="QCI28813.1"/>
    <property type="molecule type" value="Genomic_DNA"/>
</dbReference>
<protein>
    <submittedName>
        <fullName evidence="3">Major outer membrane protein</fullName>
    </submittedName>
</protein>
<reference evidence="5" key="1">
    <citation type="submission" date="2018-03" db="EMBL/GenBank/DDBJ databases">
        <title>A comparative analysis of the Nautiliaceae.</title>
        <authorList>
            <person name="Grosche A."/>
            <person name="Smedile F."/>
            <person name="Vetriani C."/>
        </authorList>
    </citation>
    <scope>NUCLEOTIDE SEQUENCE [LARGE SCALE GENOMIC DNA]</scope>
    <source>
        <strain evidence="5">TB6</strain>
    </source>
</reference>
<dbReference type="InterPro" id="IPR023614">
    <property type="entry name" value="Porin_dom_sf"/>
</dbReference>
<name>A0AAJ4RBX3_9BACT</name>
<dbReference type="Proteomes" id="UP000272781">
    <property type="component" value="Unassembled WGS sequence"/>
</dbReference>
<dbReference type="Gene3D" id="2.40.160.10">
    <property type="entry name" value="Porin"/>
    <property type="match status" value="1"/>
</dbReference>
<evidence type="ECO:0000313" key="2">
    <source>
        <dbReference type="EMBL" id="QCI28813.1"/>
    </source>
</evidence>
<dbReference type="EMBL" id="RJVK01000003">
    <property type="protein sequence ID" value="ROR39401.1"/>
    <property type="molecule type" value="Genomic_DNA"/>
</dbReference>
<dbReference type="SUPFAM" id="SSF56935">
    <property type="entry name" value="Porins"/>
    <property type="match status" value="1"/>
</dbReference>
<reference evidence="2" key="3">
    <citation type="submission" date="2019-06" db="EMBL/GenBank/DDBJ databases">
        <title>A comparative analysis of the Nautiliaceae.</title>
        <authorList>
            <person name="Grosche A."/>
            <person name="Smedile F."/>
            <person name="Vetriani C."/>
        </authorList>
    </citation>
    <scope>NUCLEOTIDE SEQUENCE</scope>
    <source>
        <strain evidence="2">TB6</strain>
    </source>
</reference>
<organism evidence="3 4">
    <name type="scientific">Caminibacter pacificus</name>
    <dbReference type="NCBI Taxonomy" id="1424653"/>
    <lineage>
        <taxon>Bacteria</taxon>
        <taxon>Pseudomonadati</taxon>
        <taxon>Campylobacterota</taxon>
        <taxon>Epsilonproteobacteria</taxon>
        <taxon>Nautiliales</taxon>
        <taxon>Nautiliaceae</taxon>
        <taxon>Caminibacter</taxon>
    </lineage>
</organism>